<dbReference type="SFLD" id="SFLDS00029">
    <property type="entry name" value="Radical_SAM"/>
    <property type="match status" value="1"/>
</dbReference>
<dbReference type="GO" id="GO:0051536">
    <property type="term" value="F:iron-sulfur cluster binding"/>
    <property type="evidence" value="ECO:0007669"/>
    <property type="project" value="InterPro"/>
</dbReference>
<organism evidence="1">
    <name type="scientific">marine sediment metagenome</name>
    <dbReference type="NCBI Taxonomy" id="412755"/>
    <lineage>
        <taxon>unclassified sequences</taxon>
        <taxon>metagenomes</taxon>
        <taxon>ecological metagenomes</taxon>
    </lineage>
</organism>
<name>A0A0F8ZA50_9ZZZZ</name>
<dbReference type="AlphaFoldDB" id="A0A0F8ZA50"/>
<comment type="caution">
    <text evidence="1">The sequence shown here is derived from an EMBL/GenBank/DDBJ whole genome shotgun (WGS) entry which is preliminary data.</text>
</comment>
<gene>
    <name evidence="1" type="ORF">LCGC14_3059580</name>
</gene>
<dbReference type="EMBL" id="LAZR01064744">
    <property type="protein sequence ID" value="KKK56931.1"/>
    <property type="molecule type" value="Genomic_DNA"/>
</dbReference>
<dbReference type="InterPro" id="IPR007197">
    <property type="entry name" value="rSAM"/>
</dbReference>
<sequence length="285" mass="33090">MILLIDIDSTIPNLALKKAEKYYLDRGHEVIWDIKLLATQAEKIYVSCIFKDNRAQAEQYEVYDNALIGGSGYSLSIELSPEIEAIKPRINYGFTTRGCIRKCKFCIVPEKEGKVHVVGDLLDLWDGRSKEITVMDNNILALPDHFQMVCGQAQANKIKVDFNQGLDHRLLTPEICKVLKKTSHSEYRLAYDSPNSFMKRTVDVAIDMLAEAGINRCMWYVLVGFNSTIEEDFQRLEHLRERKQNAYVMRYNKNPEYIIMASWANQPKFFKVMDYQTFKHARQNR</sequence>
<dbReference type="InterPro" id="IPR058240">
    <property type="entry name" value="rSAM_sf"/>
</dbReference>
<dbReference type="GO" id="GO:0003824">
    <property type="term" value="F:catalytic activity"/>
    <property type="evidence" value="ECO:0007669"/>
    <property type="project" value="InterPro"/>
</dbReference>
<evidence type="ECO:0008006" key="2">
    <source>
        <dbReference type="Google" id="ProtNLM"/>
    </source>
</evidence>
<reference evidence="1" key="1">
    <citation type="journal article" date="2015" name="Nature">
        <title>Complex archaea that bridge the gap between prokaryotes and eukaryotes.</title>
        <authorList>
            <person name="Spang A."/>
            <person name="Saw J.H."/>
            <person name="Jorgensen S.L."/>
            <person name="Zaremba-Niedzwiedzka K."/>
            <person name="Martijn J."/>
            <person name="Lind A.E."/>
            <person name="van Eijk R."/>
            <person name="Schleper C."/>
            <person name="Guy L."/>
            <person name="Ettema T.J."/>
        </authorList>
    </citation>
    <scope>NUCLEOTIDE SEQUENCE</scope>
</reference>
<proteinExistence type="predicted"/>
<protein>
    <recommendedName>
        <fullName evidence="2">Radical SAM core domain-containing protein</fullName>
    </recommendedName>
</protein>
<evidence type="ECO:0000313" key="1">
    <source>
        <dbReference type="EMBL" id="KKK56931.1"/>
    </source>
</evidence>
<accession>A0A0F8ZA50</accession>
<dbReference type="SUPFAM" id="SSF102114">
    <property type="entry name" value="Radical SAM enzymes"/>
    <property type="match status" value="1"/>
</dbReference>